<dbReference type="STRING" id="373672.SAMN05421785_109157"/>
<dbReference type="RefSeq" id="WP_076394697.1">
    <property type="nucleotide sequence ID" value="NZ_FTOV01000009.1"/>
</dbReference>
<dbReference type="EMBL" id="FTOV01000009">
    <property type="protein sequence ID" value="SIT19092.1"/>
    <property type="molecule type" value="Genomic_DNA"/>
</dbReference>
<organism evidence="2 3">
    <name type="scientific">Chryseobacterium gambrini</name>
    <dbReference type="NCBI Taxonomy" id="373672"/>
    <lineage>
        <taxon>Bacteria</taxon>
        <taxon>Pseudomonadati</taxon>
        <taxon>Bacteroidota</taxon>
        <taxon>Flavobacteriia</taxon>
        <taxon>Flavobacteriales</taxon>
        <taxon>Weeksellaceae</taxon>
        <taxon>Chryseobacterium group</taxon>
        <taxon>Chryseobacterium</taxon>
    </lineage>
</organism>
<reference evidence="2 3" key="1">
    <citation type="submission" date="2017-01" db="EMBL/GenBank/DDBJ databases">
        <authorList>
            <person name="Mah S.A."/>
            <person name="Swanson W.J."/>
            <person name="Moy G.W."/>
            <person name="Vacquier V.D."/>
        </authorList>
    </citation>
    <scope>NUCLEOTIDE SEQUENCE [LARGE SCALE GENOMIC DNA]</scope>
    <source>
        <strain evidence="2 3">DSM 18014</strain>
    </source>
</reference>
<keyword evidence="1" id="KW-0812">Transmembrane</keyword>
<keyword evidence="1" id="KW-0472">Membrane</keyword>
<protein>
    <submittedName>
        <fullName evidence="2">Uncharacterized protein</fullName>
    </submittedName>
</protein>
<keyword evidence="1" id="KW-1133">Transmembrane helix</keyword>
<evidence type="ECO:0000313" key="3">
    <source>
        <dbReference type="Proteomes" id="UP000185781"/>
    </source>
</evidence>
<name>A0A1N7Q8B4_9FLAO</name>
<accession>A0A1N7Q8B4</accession>
<dbReference type="OrthoDB" id="1361727at2"/>
<gene>
    <name evidence="2" type="ORF">SAMN05421785_109157</name>
</gene>
<proteinExistence type="predicted"/>
<dbReference type="Proteomes" id="UP000185781">
    <property type="component" value="Unassembled WGS sequence"/>
</dbReference>
<evidence type="ECO:0000256" key="1">
    <source>
        <dbReference type="SAM" id="Phobius"/>
    </source>
</evidence>
<dbReference type="AlphaFoldDB" id="A0A1N7Q8B4"/>
<evidence type="ECO:0000313" key="2">
    <source>
        <dbReference type="EMBL" id="SIT19092.1"/>
    </source>
</evidence>
<feature type="transmembrane region" description="Helical" evidence="1">
    <location>
        <begin position="7"/>
        <end position="24"/>
    </location>
</feature>
<sequence length="152" mass="18038">MWKYLKYLWYIILLALFVVFIIYYNKSSDVAMKQSEQYLKNNVEFEGYVTGFEQSNNHAFGVIHLKLTKSNVQKFNKTIKNNIYPYRIQGTIAELYTTIPDGLQKLDVYKVSSNTHQYTITYKSNNKSYTSDLYIIKDPYNIDFVKENTIFK</sequence>